<dbReference type="GO" id="GO:0003677">
    <property type="term" value="F:DNA binding"/>
    <property type="evidence" value="ECO:0007669"/>
    <property type="project" value="UniProtKB-KW"/>
</dbReference>
<keyword evidence="1" id="KW-0238">DNA-binding</keyword>
<organism evidence="1 2">
    <name type="scientific">Acinetobacter terrae</name>
    <dbReference type="NCBI Taxonomy" id="2731247"/>
    <lineage>
        <taxon>Bacteria</taxon>
        <taxon>Pseudomonadati</taxon>
        <taxon>Pseudomonadota</taxon>
        <taxon>Gammaproteobacteria</taxon>
        <taxon>Moraxellales</taxon>
        <taxon>Moraxellaceae</taxon>
        <taxon>Acinetobacter</taxon>
        <taxon>Acinetobacter Taxon 24</taxon>
    </lineage>
</organism>
<accession>A0A7Y2RCQ5</accession>
<evidence type="ECO:0000313" key="2">
    <source>
        <dbReference type="Proteomes" id="UP000569202"/>
    </source>
</evidence>
<comment type="caution">
    <text evidence="1">The sequence shown here is derived from an EMBL/GenBank/DDBJ whole genome shotgun (WGS) entry which is preliminary data.</text>
</comment>
<dbReference type="InterPro" id="IPR058532">
    <property type="entry name" value="YjbR/MT2646/Rv2570-like"/>
</dbReference>
<dbReference type="Pfam" id="PF04237">
    <property type="entry name" value="YjbR"/>
    <property type="match status" value="1"/>
</dbReference>
<dbReference type="AlphaFoldDB" id="A0A241V799"/>
<dbReference type="InterPro" id="IPR038056">
    <property type="entry name" value="YjbR-like_sf"/>
</dbReference>
<name>A0A241V799_9GAMM</name>
<evidence type="ECO:0000313" key="1">
    <source>
        <dbReference type="EMBL" id="NNH76363.1"/>
    </source>
</evidence>
<reference evidence="1 2" key="1">
    <citation type="submission" date="2020-04" db="EMBL/GenBank/DDBJ databases">
        <title>Acinetobacter Taxon 24.</title>
        <authorList>
            <person name="Nemec A."/>
            <person name="Radolfova-Krizova L."/>
            <person name="Higgins P.G."/>
            <person name="Spanelova P."/>
        </authorList>
    </citation>
    <scope>NUCLEOTIDE SEQUENCE [LARGE SCALE GENOMIC DNA]</scope>
    <source>
        <strain evidence="1 2">ANC 5380</strain>
    </source>
</reference>
<dbReference type="Gene3D" id="3.90.1150.30">
    <property type="match status" value="1"/>
</dbReference>
<dbReference type="InterPro" id="IPR007351">
    <property type="entry name" value="YjbR"/>
</dbReference>
<proteinExistence type="predicted"/>
<dbReference type="RefSeq" id="WP_086194793.1">
    <property type="nucleotide sequence ID" value="NZ_JABERL010000002.1"/>
</dbReference>
<sequence length="123" mass="14182">MDDHSIQKIAIETATNLVAAEHSQPFGFGVDVYKVSNKIFMMTMIYQGEKIVTLKCSPQESEMLRDIYPSIRPGYHMNKKHWITIYPGKEITMELVKDLVIASYELVISKLPKHQRKNLEAIQ</sequence>
<dbReference type="SUPFAM" id="SSF142906">
    <property type="entry name" value="YjbR-like"/>
    <property type="match status" value="1"/>
</dbReference>
<dbReference type="EMBL" id="JABERL010000002">
    <property type="protein sequence ID" value="NNH76363.1"/>
    <property type="molecule type" value="Genomic_DNA"/>
</dbReference>
<gene>
    <name evidence="1" type="ORF">HLH17_01390</name>
</gene>
<protein>
    <submittedName>
        <fullName evidence="1">MmcQ/YjbR family DNA-binding protein</fullName>
    </submittedName>
</protein>
<dbReference type="PANTHER" id="PTHR35145:SF1">
    <property type="entry name" value="CYTOPLASMIC PROTEIN"/>
    <property type="match status" value="1"/>
</dbReference>
<dbReference type="Proteomes" id="UP000569202">
    <property type="component" value="Unassembled WGS sequence"/>
</dbReference>
<dbReference type="STRING" id="1977878.B9T23_16075"/>
<accession>A0A241V799</accession>
<dbReference type="PANTHER" id="PTHR35145">
    <property type="entry name" value="CYTOPLASMIC PROTEIN-RELATED"/>
    <property type="match status" value="1"/>
</dbReference>